<evidence type="ECO:0008006" key="4">
    <source>
        <dbReference type="Google" id="ProtNLM"/>
    </source>
</evidence>
<dbReference type="Pfam" id="PF12420">
    <property type="entry name" value="DUF3671"/>
    <property type="match status" value="1"/>
</dbReference>
<dbReference type="EMBL" id="KQ235256">
    <property type="protein sequence ID" value="KNA01517.1"/>
    <property type="molecule type" value="Genomic_DNA"/>
</dbReference>
<keyword evidence="1" id="KW-1133">Transmembrane helix</keyword>
<reference evidence="2 3" key="1">
    <citation type="submission" date="2011-09" db="EMBL/GenBank/DDBJ databases">
        <title>The Genome Sequence of Plasmodium vivax North Korean.</title>
        <authorList>
            <consortium name="The Broad Institute Genome Sequencing Platform"/>
            <consortium name="The Broad Institute Genome Sequencing Center for Infectious Disease"/>
            <person name="Neafsey D."/>
            <person name="Carlton J."/>
            <person name="Barnwell J."/>
            <person name="Collins W."/>
            <person name="Escalante A."/>
            <person name="Mullikin J."/>
            <person name="Saul A."/>
            <person name="Guigo R."/>
            <person name="Camara F."/>
            <person name="Young S.K."/>
            <person name="Zeng Q."/>
            <person name="Gargeya S."/>
            <person name="Fitzgerald M."/>
            <person name="Haas B."/>
            <person name="Abouelleil A."/>
            <person name="Alvarado L."/>
            <person name="Arachchi H.M."/>
            <person name="Berlin A."/>
            <person name="Brown A."/>
            <person name="Chapman S.B."/>
            <person name="Chen Z."/>
            <person name="Dunbar C."/>
            <person name="Freedman E."/>
            <person name="Gearin G."/>
            <person name="Gellesch M."/>
            <person name="Goldberg J."/>
            <person name="Griggs A."/>
            <person name="Gujja S."/>
            <person name="Heiman D."/>
            <person name="Howarth C."/>
            <person name="Larson L."/>
            <person name="Lui A."/>
            <person name="MacDonald P.J.P."/>
            <person name="Montmayeur A."/>
            <person name="Murphy C."/>
            <person name="Neiman D."/>
            <person name="Pearson M."/>
            <person name="Priest M."/>
            <person name="Roberts A."/>
            <person name="Saif S."/>
            <person name="Shea T."/>
            <person name="Shenoy N."/>
            <person name="Sisk P."/>
            <person name="Stolte C."/>
            <person name="Sykes S."/>
            <person name="Wortman J."/>
            <person name="Nusbaum C."/>
            <person name="Birren B."/>
        </authorList>
    </citation>
    <scope>NUCLEOTIDE SEQUENCE [LARGE SCALE GENOMIC DNA]</scope>
    <source>
        <strain evidence="2 3">North Korean</strain>
    </source>
</reference>
<evidence type="ECO:0000313" key="2">
    <source>
        <dbReference type="EMBL" id="KNA01517.1"/>
    </source>
</evidence>
<feature type="transmembrane region" description="Helical" evidence="1">
    <location>
        <begin position="165"/>
        <end position="186"/>
    </location>
</feature>
<dbReference type="AlphaFoldDB" id="A0A0J9U0S0"/>
<name>A0A0J9U0S0_PLAVI</name>
<evidence type="ECO:0000313" key="3">
    <source>
        <dbReference type="Proteomes" id="UP000053239"/>
    </source>
</evidence>
<sequence>MKLILKYSLRDNVKFVVLLKFFTYIFLIWNSNNHLWLCDNALEMKFKLVRTFNASFYRLLAKHELKNDLYKTHVRQNYADYGMNKNIKKDTENKSTYSHVKRGGLNELDAYRKGYKQRYSKKKGLAKLDCYCEKKVFDKFNNMCDIAEKLKNNTMRAKKKILKKYGIGLIIFALIPAIGLIFPTLFGDGHMKGIYGLCKEDHYSDPKDFNTHKTDSTYKDCTTKWIYEDQGVLDKIHYANMIFSFIMIIIVVSVIIYILIKFIKYEKIKYGKNK</sequence>
<organism evidence="2 3">
    <name type="scientific">Plasmodium vivax North Korean</name>
    <dbReference type="NCBI Taxonomy" id="1035514"/>
    <lineage>
        <taxon>Eukaryota</taxon>
        <taxon>Sar</taxon>
        <taxon>Alveolata</taxon>
        <taxon>Apicomplexa</taxon>
        <taxon>Aconoidasida</taxon>
        <taxon>Haemosporida</taxon>
        <taxon>Plasmodiidae</taxon>
        <taxon>Plasmodium</taxon>
        <taxon>Plasmodium (Plasmodium)</taxon>
    </lineage>
</organism>
<proteinExistence type="predicted"/>
<dbReference type="Proteomes" id="UP000053239">
    <property type="component" value="Unassembled WGS sequence"/>
</dbReference>
<feature type="transmembrane region" description="Helical" evidence="1">
    <location>
        <begin position="12"/>
        <end position="29"/>
    </location>
</feature>
<evidence type="ECO:0000256" key="1">
    <source>
        <dbReference type="SAM" id="Phobius"/>
    </source>
</evidence>
<gene>
    <name evidence="2" type="ORF">PVNG_06218</name>
</gene>
<dbReference type="InterPro" id="IPR022139">
    <property type="entry name" value="Fam-L/Fam-M-like_plasmodium"/>
</dbReference>
<feature type="transmembrane region" description="Helical" evidence="1">
    <location>
        <begin position="238"/>
        <end position="260"/>
    </location>
</feature>
<keyword evidence="1" id="KW-0472">Membrane</keyword>
<protein>
    <recommendedName>
        <fullName evidence="4">Variable surface protein Vir35</fullName>
    </recommendedName>
</protein>
<keyword evidence="1" id="KW-0812">Transmembrane</keyword>
<accession>A0A0J9U0S0</accession>